<dbReference type="GO" id="GO:0005829">
    <property type="term" value="C:cytosol"/>
    <property type="evidence" value="ECO:0007669"/>
    <property type="project" value="TreeGrafter"/>
</dbReference>
<dbReference type="GO" id="GO:0005739">
    <property type="term" value="C:mitochondrion"/>
    <property type="evidence" value="ECO:0007669"/>
    <property type="project" value="TreeGrafter"/>
</dbReference>
<dbReference type="Gene3D" id="2.40.50.140">
    <property type="entry name" value="Nucleic acid-binding proteins"/>
    <property type="match status" value="1"/>
</dbReference>
<dbReference type="Proteomes" id="UP000247498">
    <property type="component" value="Unassembled WGS sequence"/>
</dbReference>
<protein>
    <recommendedName>
        <fullName evidence="2">S1 motif domain-containing protein</fullName>
    </recommendedName>
</protein>
<dbReference type="GO" id="GO:0004654">
    <property type="term" value="F:polyribonucleotide nucleotidyltransferase activity"/>
    <property type="evidence" value="ECO:0007669"/>
    <property type="project" value="InterPro"/>
</dbReference>
<dbReference type="GO" id="GO:0009570">
    <property type="term" value="C:chloroplast stroma"/>
    <property type="evidence" value="ECO:0007669"/>
    <property type="project" value="TreeGrafter"/>
</dbReference>
<accession>A0A2V0P0E4</accession>
<proteinExistence type="predicted"/>
<evidence type="ECO:0000256" key="1">
    <source>
        <dbReference type="SAM" id="MobiDB-lite"/>
    </source>
</evidence>
<dbReference type="InterPro" id="IPR012162">
    <property type="entry name" value="PNPase"/>
</dbReference>
<dbReference type="SUPFAM" id="SSF50249">
    <property type="entry name" value="Nucleic acid-binding proteins"/>
    <property type="match status" value="1"/>
</dbReference>
<dbReference type="InParanoid" id="A0A2V0P0E4"/>
<dbReference type="InterPro" id="IPR003029">
    <property type="entry name" value="S1_domain"/>
</dbReference>
<dbReference type="PROSITE" id="PS50126">
    <property type="entry name" value="S1"/>
    <property type="match status" value="1"/>
</dbReference>
<feature type="domain" description="S1 motif" evidence="2">
    <location>
        <begin position="1"/>
        <end position="71"/>
    </location>
</feature>
<feature type="compositionally biased region" description="Gly residues" evidence="1">
    <location>
        <begin position="116"/>
        <end position="142"/>
    </location>
</feature>
<dbReference type="STRING" id="307507.A0A2V0P0E4"/>
<dbReference type="GO" id="GO:0003723">
    <property type="term" value="F:RNA binding"/>
    <property type="evidence" value="ECO:0007669"/>
    <property type="project" value="InterPro"/>
</dbReference>
<dbReference type="Pfam" id="PF00575">
    <property type="entry name" value="S1"/>
    <property type="match status" value="1"/>
</dbReference>
<feature type="compositionally biased region" description="Gly residues" evidence="1">
    <location>
        <begin position="93"/>
        <end position="106"/>
    </location>
</feature>
<feature type="compositionally biased region" description="Low complexity" evidence="1">
    <location>
        <begin position="143"/>
        <end position="152"/>
    </location>
</feature>
<dbReference type="GO" id="GO:0000965">
    <property type="term" value="P:mitochondrial RNA 3'-end processing"/>
    <property type="evidence" value="ECO:0007669"/>
    <property type="project" value="TreeGrafter"/>
</dbReference>
<keyword evidence="4" id="KW-1185">Reference proteome</keyword>
<dbReference type="PANTHER" id="PTHR11252:SF0">
    <property type="entry name" value="POLYRIBONUCLEOTIDE NUCLEOTIDYLTRANSFERASE 1, MITOCHONDRIAL"/>
    <property type="match status" value="1"/>
</dbReference>
<dbReference type="SMART" id="SM00316">
    <property type="entry name" value="S1"/>
    <property type="match status" value="1"/>
</dbReference>
<evidence type="ECO:0000313" key="4">
    <source>
        <dbReference type="Proteomes" id="UP000247498"/>
    </source>
</evidence>
<name>A0A2V0P0E4_9CHLO</name>
<sequence>MRRRTWKRPVVTVVPFGAFVDVAPGKSGLVHVSEYGTTPVADMTKVAVVGDTMDVMVIGKSFDGKIKLSRKAVLLHDAGEPLPDFDAAPAFARGGGGGGGGGGAGEEGGERPRFGAGRGGGGRGGGGRGGRGRGGGGRGGGSSASSFSSSSSTQVEAS</sequence>
<dbReference type="AlphaFoldDB" id="A0A2V0P0E4"/>
<gene>
    <name evidence="3" type="ORF">Rsub_03229</name>
</gene>
<dbReference type="InterPro" id="IPR012340">
    <property type="entry name" value="NA-bd_OB-fold"/>
</dbReference>
<dbReference type="EMBL" id="BDRX01000018">
    <property type="protein sequence ID" value="GBF90657.1"/>
    <property type="molecule type" value="Genomic_DNA"/>
</dbReference>
<evidence type="ECO:0000313" key="3">
    <source>
        <dbReference type="EMBL" id="GBF90657.1"/>
    </source>
</evidence>
<dbReference type="GO" id="GO:0000175">
    <property type="term" value="F:3'-5'-RNA exonuclease activity"/>
    <property type="evidence" value="ECO:0007669"/>
    <property type="project" value="TreeGrafter"/>
</dbReference>
<dbReference type="OrthoDB" id="1712786at2759"/>
<dbReference type="PANTHER" id="PTHR11252">
    <property type="entry name" value="POLYRIBONUCLEOTIDE NUCLEOTIDYLTRANSFERASE"/>
    <property type="match status" value="1"/>
</dbReference>
<organism evidence="3 4">
    <name type="scientific">Raphidocelis subcapitata</name>
    <dbReference type="NCBI Taxonomy" id="307507"/>
    <lineage>
        <taxon>Eukaryota</taxon>
        <taxon>Viridiplantae</taxon>
        <taxon>Chlorophyta</taxon>
        <taxon>core chlorophytes</taxon>
        <taxon>Chlorophyceae</taxon>
        <taxon>CS clade</taxon>
        <taxon>Sphaeropleales</taxon>
        <taxon>Selenastraceae</taxon>
        <taxon>Raphidocelis</taxon>
    </lineage>
</organism>
<feature type="region of interest" description="Disordered" evidence="1">
    <location>
        <begin position="84"/>
        <end position="158"/>
    </location>
</feature>
<evidence type="ECO:0000259" key="2">
    <source>
        <dbReference type="PROSITE" id="PS50126"/>
    </source>
</evidence>
<dbReference type="GO" id="GO:0000958">
    <property type="term" value="P:mitochondrial mRNA catabolic process"/>
    <property type="evidence" value="ECO:0007669"/>
    <property type="project" value="TreeGrafter"/>
</dbReference>
<reference evidence="3 4" key="1">
    <citation type="journal article" date="2018" name="Sci. Rep.">
        <title>Raphidocelis subcapitata (=Pseudokirchneriella subcapitata) provides an insight into genome evolution and environmental adaptations in the Sphaeropleales.</title>
        <authorList>
            <person name="Suzuki S."/>
            <person name="Yamaguchi H."/>
            <person name="Nakajima N."/>
            <person name="Kawachi M."/>
        </authorList>
    </citation>
    <scope>NUCLEOTIDE SEQUENCE [LARGE SCALE GENOMIC DNA]</scope>
    <source>
        <strain evidence="3 4">NIES-35</strain>
    </source>
</reference>
<comment type="caution">
    <text evidence="3">The sequence shown here is derived from an EMBL/GenBank/DDBJ whole genome shotgun (WGS) entry which is preliminary data.</text>
</comment>